<feature type="chain" id="PRO_5039541504" description="GerMN domain-containing protein" evidence="2">
    <location>
        <begin position="24"/>
        <end position="564"/>
    </location>
</feature>
<dbReference type="SMART" id="SM00909">
    <property type="entry name" value="Germane"/>
    <property type="match status" value="1"/>
</dbReference>
<feature type="domain" description="GerMN" evidence="3">
    <location>
        <begin position="205"/>
        <end position="295"/>
    </location>
</feature>
<protein>
    <recommendedName>
        <fullName evidence="3">GerMN domain-containing protein</fullName>
    </recommendedName>
</protein>
<feature type="signal peptide" evidence="2">
    <location>
        <begin position="1"/>
        <end position="23"/>
    </location>
</feature>
<evidence type="ECO:0000259" key="3">
    <source>
        <dbReference type="SMART" id="SM00909"/>
    </source>
</evidence>
<dbReference type="Pfam" id="PF10646">
    <property type="entry name" value="Germane"/>
    <property type="match status" value="1"/>
</dbReference>
<dbReference type="InterPro" id="IPR019606">
    <property type="entry name" value="GerMN"/>
</dbReference>
<dbReference type="AlphaFoldDB" id="A0A6G8KVK5"/>
<dbReference type="KEGG" id="blut:EW640_05805"/>
<organism evidence="4 5">
    <name type="scientific">Brevibacterium luteolum</name>
    <dbReference type="NCBI Taxonomy" id="199591"/>
    <lineage>
        <taxon>Bacteria</taxon>
        <taxon>Bacillati</taxon>
        <taxon>Actinomycetota</taxon>
        <taxon>Actinomycetes</taxon>
        <taxon>Micrococcales</taxon>
        <taxon>Brevibacteriaceae</taxon>
        <taxon>Brevibacterium</taxon>
    </lineage>
</organism>
<dbReference type="PROSITE" id="PS51257">
    <property type="entry name" value="PROKAR_LIPOPROTEIN"/>
    <property type="match status" value="1"/>
</dbReference>
<evidence type="ECO:0000313" key="5">
    <source>
        <dbReference type="Proteomes" id="UP000501518"/>
    </source>
</evidence>
<dbReference type="Pfam" id="PF10647">
    <property type="entry name" value="Gmad1"/>
    <property type="match status" value="1"/>
</dbReference>
<dbReference type="InterPro" id="IPR018910">
    <property type="entry name" value="LpqB_C"/>
</dbReference>
<dbReference type="Pfam" id="PF25976">
    <property type="entry name" value="LpqB_N"/>
    <property type="match status" value="1"/>
</dbReference>
<feature type="compositionally biased region" description="Basic and acidic residues" evidence="1">
    <location>
        <begin position="28"/>
        <end position="47"/>
    </location>
</feature>
<sequence length="564" mass="59570">MRPRSLLAAILAAVVLISGCASIPKDGSVGHRDVSGDDPRVQSRIDPDGPVPGQSPNEIVRGFLAAGAGYSNNFEVARSYLTDSFADEWNPLSSVTVLQPGRTLDSVTSEVTTDSQSVSLTIPVGGVLDDRRIYRESGRGTQVDMDFTLRQVNGEWRISQAPAGMVLTAVNFSTLFQPYPLYFYSPGYELLVPDTRWFIRSPATASEIMTELLGGPADYLTGAVVSAIPDGTQLDPRSVAVSDGVARVELSSTASGLDERTNGRIAMQIQTTLKEVGSITEARVSGTSGELDYGSLPDVPTTLNISGNPIAISDRRLVRILGTAIDPIDGAPELVDGAARPAIALDESMYAYLADDSKAVRRLFADSLNDEEVLRGDGYSSLSFDKEGWLWAAAKESDGNIQAISRNGDLTEVAVPFLNGRTVTSIGVSHDGTRLAVLSSDGDETRLEVVGISRDSQRAPTGVSSAAPLQLAAGFAKITDFSWSGYDTLVMLGAEQGTSVEPLSVPVSGPSTSLGSIEGGTQITSGEEQRSVRVGTADGEIYSYGAGSWQKLVDAQTYDPSAPG</sequence>
<dbReference type="SUPFAM" id="SSF69322">
    <property type="entry name" value="Tricorn protease domain 2"/>
    <property type="match status" value="1"/>
</dbReference>
<dbReference type="RefSeq" id="WP_165883298.1">
    <property type="nucleotide sequence ID" value="NZ_CP035810.1"/>
</dbReference>
<dbReference type="Proteomes" id="UP000501518">
    <property type="component" value="Chromosome"/>
</dbReference>
<evidence type="ECO:0000256" key="1">
    <source>
        <dbReference type="SAM" id="MobiDB-lite"/>
    </source>
</evidence>
<name>A0A6G8KVK5_9MICO</name>
<keyword evidence="2" id="KW-0732">Signal</keyword>
<evidence type="ECO:0000313" key="4">
    <source>
        <dbReference type="EMBL" id="QIN28847.1"/>
    </source>
</evidence>
<gene>
    <name evidence="4" type="ORF">EW640_05805</name>
</gene>
<evidence type="ECO:0000256" key="2">
    <source>
        <dbReference type="SAM" id="SignalP"/>
    </source>
</evidence>
<dbReference type="InterPro" id="IPR059026">
    <property type="entry name" value="LpqB_N"/>
</dbReference>
<proteinExistence type="predicted"/>
<reference evidence="4 5" key="1">
    <citation type="submission" date="2019-02" db="EMBL/GenBank/DDBJ databases">
        <title>Complete Genome Sequence and Methylome Analysis of Brevibacterium luteolum NEB1784.</title>
        <authorList>
            <person name="Fomenkov A."/>
            <person name="Roberts R.J."/>
        </authorList>
    </citation>
    <scope>NUCLEOTIDE SEQUENCE [LARGE SCALE GENOMIC DNA]</scope>
    <source>
        <strain evidence="4 5">NEB1784</strain>
    </source>
</reference>
<accession>A0A6G8KVK5</accession>
<feature type="region of interest" description="Disordered" evidence="1">
    <location>
        <begin position="27"/>
        <end position="55"/>
    </location>
</feature>
<dbReference type="EMBL" id="CP035810">
    <property type="protein sequence ID" value="QIN28847.1"/>
    <property type="molecule type" value="Genomic_DNA"/>
</dbReference>